<feature type="compositionally biased region" description="Pro residues" evidence="1">
    <location>
        <begin position="435"/>
        <end position="444"/>
    </location>
</feature>
<accession>A0A8K0SXS0</accession>
<keyword evidence="2" id="KW-0812">Transmembrane</keyword>
<evidence type="ECO:0000256" key="3">
    <source>
        <dbReference type="SAM" id="SignalP"/>
    </source>
</evidence>
<proteinExistence type="predicted"/>
<feature type="compositionally biased region" description="Basic and acidic residues" evidence="1">
    <location>
        <begin position="406"/>
        <end position="424"/>
    </location>
</feature>
<feature type="signal peptide" evidence="3">
    <location>
        <begin position="1"/>
        <end position="19"/>
    </location>
</feature>
<dbReference type="EMBL" id="JAGPNK010000004">
    <property type="protein sequence ID" value="KAH7323039.1"/>
    <property type="molecule type" value="Genomic_DNA"/>
</dbReference>
<feature type="transmembrane region" description="Helical" evidence="2">
    <location>
        <begin position="375"/>
        <end position="399"/>
    </location>
</feature>
<feature type="region of interest" description="Disordered" evidence="1">
    <location>
        <begin position="324"/>
        <end position="368"/>
    </location>
</feature>
<sequence>MRHLHWSAVLAALAAQVCAQDVVYVTDLEIYTLLAPCAQYGLSYPIFDLTWSTSSCNGGISNLHACACSNTADRSAVQSSISEQVMLSCSSASQDLSSAEMVFDKYCNPDRVVTFATPAGDPVDIYITDLPETERLAPCARVVLGWAVQDAPSSYCPRDASLFAPCACERTDIVEMVTSSLASLAQSSCSNREDVTSALDFYSAYCNLINGTSSFPPAPRPSGDMTYHITDLPDFKSLRDCAQTGVSSAISIQTYDFCGSDSQAMASCICLKSGMSRRVSTYLTSYVKDACSNTATADLSSAVDVFRYYCSAASGLVEAAVDVPRPTSTSGGGGESAPPPPSRTSTTSIMETGGSDGANGGSANESDQSDGVSRVAAIAGGVVGGVVAIIAVSLVAFFVRRRRQKQEKGEQLAPSDDNHGREAYNGKPELAGPDPVTPPVPPVPELTNSQAPTPELQGATASGYSMPYGQPPQELASSGVQPSQPYLNGQPVAEFPSPVTPATPAQQQTWQQSQVSGMSWQSGPVQSYEMEANPVRRH</sequence>
<evidence type="ECO:0000256" key="2">
    <source>
        <dbReference type="SAM" id="Phobius"/>
    </source>
</evidence>
<keyword evidence="2" id="KW-1133">Transmembrane helix</keyword>
<dbReference type="OrthoDB" id="3436787at2759"/>
<feature type="chain" id="PRO_5035464533" description="Extracellular membrane protein CFEM domain-containing protein" evidence="3">
    <location>
        <begin position="20"/>
        <end position="538"/>
    </location>
</feature>
<name>A0A8K0SXS0_9HYPO</name>
<keyword evidence="5" id="KW-1185">Reference proteome</keyword>
<dbReference type="AlphaFoldDB" id="A0A8K0SXS0"/>
<evidence type="ECO:0000256" key="1">
    <source>
        <dbReference type="SAM" id="MobiDB-lite"/>
    </source>
</evidence>
<evidence type="ECO:0000313" key="4">
    <source>
        <dbReference type="EMBL" id="KAH7323039.1"/>
    </source>
</evidence>
<organism evidence="4 5">
    <name type="scientific">Stachybotrys elegans</name>
    <dbReference type="NCBI Taxonomy" id="80388"/>
    <lineage>
        <taxon>Eukaryota</taxon>
        <taxon>Fungi</taxon>
        <taxon>Dikarya</taxon>
        <taxon>Ascomycota</taxon>
        <taxon>Pezizomycotina</taxon>
        <taxon>Sordariomycetes</taxon>
        <taxon>Hypocreomycetidae</taxon>
        <taxon>Hypocreales</taxon>
        <taxon>Stachybotryaceae</taxon>
        <taxon>Stachybotrys</taxon>
    </lineage>
</organism>
<reference evidence="4" key="1">
    <citation type="journal article" date="2021" name="Nat. Commun.">
        <title>Genetic determinants of endophytism in the Arabidopsis root mycobiome.</title>
        <authorList>
            <person name="Mesny F."/>
            <person name="Miyauchi S."/>
            <person name="Thiergart T."/>
            <person name="Pickel B."/>
            <person name="Atanasova L."/>
            <person name="Karlsson M."/>
            <person name="Huettel B."/>
            <person name="Barry K.W."/>
            <person name="Haridas S."/>
            <person name="Chen C."/>
            <person name="Bauer D."/>
            <person name="Andreopoulos W."/>
            <person name="Pangilinan J."/>
            <person name="LaButti K."/>
            <person name="Riley R."/>
            <person name="Lipzen A."/>
            <person name="Clum A."/>
            <person name="Drula E."/>
            <person name="Henrissat B."/>
            <person name="Kohler A."/>
            <person name="Grigoriev I.V."/>
            <person name="Martin F.M."/>
            <person name="Hacquard S."/>
        </authorList>
    </citation>
    <scope>NUCLEOTIDE SEQUENCE</scope>
    <source>
        <strain evidence="4">MPI-CAGE-CH-0235</strain>
    </source>
</reference>
<dbReference type="Proteomes" id="UP000813444">
    <property type="component" value="Unassembled WGS sequence"/>
</dbReference>
<comment type="caution">
    <text evidence="4">The sequence shown here is derived from an EMBL/GenBank/DDBJ whole genome shotgun (WGS) entry which is preliminary data.</text>
</comment>
<evidence type="ECO:0000313" key="5">
    <source>
        <dbReference type="Proteomes" id="UP000813444"/>
    </source>
</evidence>
<feature type="compositionally biased region" description="Polar residues" evidence="1">
    <location>
        <begin position="475"/>
        <end position="487"/>
    </location>
</feature>
<keyword evidence="2" id="KW-0472">Membrane</keyword>
<protein>
    <recommendedName>
        <fullName evidence="6">Extracellular membrane protein CFEM domain-containing protein</fullName>
    </recommendedName>
</protein>
<keyword evidence="3" id="KW-0732">Signal</keyword>
<feature type="compositionally biased region" description="Low complexity" evidence="1">
    <location>
        <begin position="496"/>
        <end position="516"/>
    </location>
</feature>
<gene>
    <name evidence="4" type="ORF">B0I35DRAFT_349956</name>
</gene>
<feature type="region of interest" description="Disordered" evidence="1">
    <location>
        <begin position="404"/>
        <end position="538"/>
    </location>
</feature>
<evidence type="ECO:0008006" key="6">
    <source>
        <dbReference type="Google" id="ProtNLM"/>
    </source>
</evidence>